<proteinExistence type="inferred from homology"/>
<evidence type="ECO:0000256" key="3">
    <source>
        <dbReference type="ARBA" id="ARBA00022475"/>
    </source>
</evidence>
<evidence type="ECO:0000259" key="8">
    <source>
        <dbReference type="Pfam" id="PF09335"/>
    </source>
</evidence>
<keyword evidence="6 7" id="KW-0472">Membrane</keyword>
<protein>
    <recommendedName>
        <fullName evidence="8">VTT domain-containing protein</fullName>
    </recommendedName>
</protein>
<dbReference type="Pfam" id="PF09335">
    <property type="entry name" value="VTT_dom"/>
    <property type="match status" value="1"/>
</dbReference>
<dbReference type="GO" id="GO:0005886">
    <property type="term" value="C:plasma membrane"/>
    <property type="evidence" value="ECO:0007669"/>
    <property type="project" value="UniProtKB-SubCell"/>
</dbReference>
<feature type="transmembrane region" description="Helical" evidence="7">
    <location>
        <begin position="183"/>
        <end position="202"/>
    </location>
</feature>
<keyword evidence="3" id="KW-1003">Cell membrane</keyword>
<feature type="transmembrane region" description="Helical" evidence="7">
    <location>
        <begin position="145"/>
        <end position="163"/>
    </location>
</feature>
<keyword evidence="4 7" id="KW-0812">Transmembrane</keyword>
<keyword evidence="10" id="KW-1185">Reference proteome</keyword>
<dbReference type="RefSeq" id="WP_046386102.1">
    <property type="nucleotide sequence ID" value="NZ_BMUB01000004.1"/>
</dbReference>
<dbReference type="Proteomes" id="UP000037395">
    <property type="component" value="Unassembled WGS sequence"/>
</dbReference>
<dbReference type="PANTHER" id="PTHR42709">
    <property type="entry name" value="ALKALINE PHOSPHATASE LIKE PROTEIN"/>
    <property type="match status" value="1"/>
</dbReference>
<accession>A0A1E7N7T1</accession>
<sequence>MSAGPGLPGALAHLEPLLDRGGYAALTLLVGLDNVLVPVPGQTVLIVAAVYAGSGRMNVVLVALVAWAAATAGAEGAYVLGRHQGSALIERYGRYVGLTTRRYERAEDFYRRRGLPIVFAARFVDVLRQTNGLLAGANRLPHTRFCVANAVGAAVWTAVWAGLGYGAGTDIGPLYHQAVRYQLLLLPVAALLVLGLGVHALWRRRRRRADDDPATSRRPEHRVGS</sequence>
<reference evidence="9" key="1">
    <citation type="submission" date="2016-08" db="EMBL/GenBank/DDBJ databases">
        <title>Sequencing, Assembly and Comparative Genomics of S. aureofaciens ATCC 10762.</title>
        <authorList>
            <person name="Gradnigo J.S."/>
            <person name="Johnson N."/>
            <person name="Somerville G.A."/>
        </authorList>
    </citation>
    <scope>NUCLEOTIDE SEQUENCE [LARGE SCALE GENOMIC DNA]</scope>
    <source>
        <strain evidence="9">ATCC 10762</strain>
    </source>
</reference>
<dbReference type="InterPro" id="IPR051311">
    <property type="entry name" value="DedA_domain"/>
</dbReference>
<evidence type="ECO:0000256" key="2">
    <source>
        <dbReference type="ARBA" id="ARBA00010792"/>
    </source>
</evidence>
<dbReference type="InterPro" id="IPR032816">
    <property type="entry name" value="VTT_dom"/>
</dbReference>
<evidence type="ECO:0000313" key="10">
    <source>
        <dbReference type="Proteomes" id="UP000037395"/>
    </source>
</evidence>
<evidence type="ECO:0000256" key="6">
    <source>
        <dbReference type="ARBA" id="ARBA00023136"/>
    </source>
</evidence>
<organism evidence="9 10">
    <name type="scientific">Kitasatospora aureofaciens</name>
    <name type="common">Streptomyces aureofaciens</name>
    <dbReference type="NCBI Taxonomy" id="1894"/>
    <lineage>
        <taxon>Bacteria</taxon>
        <taxon>Bacillati</taxon>
        <taxon>Actinomycetota</taxon>
        <taxon>Actinomycetes</taxon>
        <taxon>Kitasatosporales</taxon>
        <taxon>Streptomycetaceae</taxon>
        <taxon>Kitasatospora</taxon>
    </lineage>
</organism>
<dbReference type="EMBL" id="JPRF03000023">
    <property type="protein sequence ID" value="OEV36762.1"/>
    <property type="molecule type" value="Genomic_DNA"/>
</dbReference>
<feature type="domain" description="VTT" evidence="8">
    <location>
        <begin position="39"/>
        <end position="165"/>
    </location>
</feature>
<dbReference type="PANTHER" id="PTHR42709:SF6">
    <property type="entry name" value="UNDECAPRENYL PHOSPHATE TRANSPORTER A"/>
    <property type="match status" value="1"/>
</dbReference>
<comment type="caution">
    <text evidence="9">The sequence shown here is derived from an EMBL/GenBank/DDBJ whole genome shotgun (WGS) entry which is preliminary data.</text>
</comment>
<dbReference type="GeneID" id="97485294"/>
<evidence type="ECO:0000256" key="1">
    <source>
        <dbReference type="ARBA" id="ARBA00004651"/>
    </source>
</evidence>
<comment type="subcellular location">
    <subcellularLocation>
        <location evidence="1">Cell membrane</location>
        <topology evidence="1">Multi-pass membrane protein</topology>
    </subcellularLocation>
</comment>
<dbReference type="AlphaFoldDB" id="A0A1E7N7T1"/>
<evidence type="ECO:0000256" key="5">
    <source>
        <dbReference type="ARBA" id="ARBA00022989"/>
    </source>
</evidence>
<gene>
    <name evidence="9" type="ORF">HS99_0027510</name>
</gene>
<feature type="transmembrane region" description="Helical" evidence="7">
    <location>
        <begin position="59"/>
        <end position="81"/>
    </location>
</feature>
<keyword evidence="5 7" id="KW-1133">Transmembrane helix</keyword>
<evidence type="ECO:0000256" key="4">
    <source>
        <dbReference type="ARBA" id="ARBA00022692"/>
    </source>
</evidence>
<comment type="similarity">
    <text evidence="2">Belongs to the DedA family.</text>
</comment>
<evidence type="ECO:0000256" key="7">
    <source>
        <dbReference type="SAM" id="Phobius"/>
    </source>
</evidence>
<name>A0A1E7N7T1_KITAU</name>
<evidence type="ECO:0000313" key="9">
    <source>
        <dbReference type="EMBL" id="OEV36762.1"/>
    </source>
</evidence>